<dbReference type="GO" id="GO:0006744">
    <property type="term" value="P:ubiquinone biosynthetic process"/>
    <property type="evidence" value="ECO:0007669"/>
    <property type="project" value="UniProtKB-KW"/>
</dbReference>
<dbReference type="NCBIfam" id="TIGR02396">
    <property type="entry name" value="diverge_rpsU"/>
    <property type="match status" value="1"/>
</dbReference>
<sequence length="209" mass="23277">MIAPPERSPARDAAITALLPLVPAEGWSLVALRHALRQAGQDPLDAELLFPGGPADLVEAYIDLEDRQMEQAMAAQDLQGLRLTERVRFAIALRLAAARPHKQAVRRALALLALPRHARLSARTLARTVDSIWHAADDRSTDFSWYTKRVILSAIYGATLLFWLRDQSDDDAATLSFLDRRLADHACFHRWQRRTATAIERCLPGEAAA</sequence>
<name>A0A5M6IME0_9PROT</name>
<dbReference type="PANTHER" id="PTHR21427:SF19">
    <property type="entry name" value="UBIQUINONE BIOSYNTHESIS PROTEIN COQ9, MITOCHONDRIAL"/>
    <property type="match status" value="1"/>
</dbReference>
<gene>
    <name evidence="8" type="ORF">F1189_27705</name>
</gene>
<dbReference type="RefSeq" id="WP_150045123.1">
    <property type="nucleotide sequence ID" value="NZ_OW485601.1"/>
</dbReference>
<dbReference type="Pfam" id="PF08511">
    <property type="entry name" value="COQ9"/>
    <property type="match status" value="1"/>
</dbReference>
<dbReference type="Gene3D" id="1.10.357.10">
    <property type="entry name" value="Tetracycline Repressor, domain 2"/>
    <property type="match status" value="1"/>
</dbReference>
<evidence type="ECO:0000256" key="3">
    <source>
        <dbReference type="ARBA" id="ARBA00022688"/>
    </source>
</evidence>
<proteinExistence type="inferred from homology"/>
<evidence type="ECO:0000313" key="9">
    <source>
        <dbReference type="Proteomes" id="UP000325255"/>
    </source>
</evidence>
<evidence type="ECO:0000256" key="6">
    <source>
        <dbReference type="ARBA" id="ARBA00058104"/>
    </source>
</evidence>
<dbReference type="Proteomes" id="UP000325255">
    <property type="component" value="Unassembled WGS sequence"/>
</dbReference>
<accession>A0A5M6IME0</accession>
<evidence type="ECO:0000256" key="2">
    <source>
        <dbReference type="ARBA" id="ARBA00010766"/>
    </source>
</evidence>
<comment type="similarity">
    <text evidence="2">Belongs to the COQ9 family.</text>
</comment>
<keyword evidence="5" id="KW-0446">Lipid-binding</keyword>
<organism evidence="8 9">
    <name type="scientific">Rhodovastum atsumiense</name>
    <dbReference type="NCBI Taxonomy" id="504468"/>
    <lineage>
        <taxon>Bacteria</taxon>
        <taxon>Pseudomonadati</taxon>
        <taxon>Pseudomonadota</taxon>
        <taxon>Alphaproteobacteria</taxon>
        <taxon>Acetobacterales</taxon>
        <taxon>Acetobacteraceae</taxon>
        <taxon>Rhodovastum</taxon>
    </lineage>
</organism>
<evidence type="ECO:0000259" key="7">
    <source>
        <dbReference type="Pfam" id="PF08511"/>
    </source>
</evidence>
<dbReference type="PANTHER" id="PTHR21427">
    <property type="entry name" value="UBIQUINONE BIOSYNTHESIS PROTEIN COQ9, MITOCHONDRIAL"/>
    <property type="match status" value="1"/>
</dbReference>
<dbReference type="InterPro" id="IPR013718">
    <property type="entry name" value="COQ9_C"/>
</dbReference>
<dbReference type="AlphaFoldDB" id="A0A5M6IME0"/>
<evidence type="ECO:0000256" key="5">
    <source>
        <dbReference type="ARBA" id="ARBA00023121"/>
    </source>
</evidence>
<reference evidence="8 9" key="1">
    <citation type="submission" date="2019-09" db="EMBL/GenBank/DDBJ databases">
        <title>Genome sequence of Rhodovastum atsumiense, a diverse member of the Acetobacteraceae family of non-sulfur purple photosynthetic bacteria.</title>
        <authorList>
            <person name="Meyer T."/>
            <person name="Kyndt J."/>
        </authorList>
    </citation>
    <scope>NUCLEOTIDE SEQUENCE [LARGE SCALE GENOMIC DNA]</scope>
    <source>
        <strain evidence="8 9">DSM 21279</strain>
    </source>
</reference>
<keyword evidence="9" id="KW-1185">Reference proteome</keyword>
<dbReference type="InterPro" id="IPR012762">
    <property type="entry name" value="Ubiq_biosynth_COQ9"/>
</dbReference>
<dbReference type="GO" id="GO:0008289">
    <property type="term" value="F:lipid binding"/>
    <property type="evidence" value="ECO:0007669"/>
    <property type="project" value="UniProtKB-KW"/>
</dbReference>
<evidence type="ECO:0000256" key="1">
    <source>
        <dbReference type="ARBA" id="ARBA00004749"/>
    </source>
</evidence>
<evidence type="ECO:0000313" key="8">
    <source>
        <dbReference type="EMBL" id="KAA5608725.1"/>
    </source>
</evidence>
<feature type="domain" description="COQ9 C-terminal" evidence="7">
    <location>
        <begin position="119"/>
        <end position="185"/>
    </location>
</feature>
<dbReference type="EMBL" id="VWPK01000070">
    <property type="protein sequence ID" value="KAA5608725.1"/>
    <property type="molecule type" value="Genomic_DNA"/>
</dbReference>
<dbReference type="OrthoDB" id="7201143at2"/>
<comment type="caution">
    <text evidence="8">The sequence shown here is derived from an EMBL/GenBank/DDBJ whole genome shotgun (WGS) entry which is preliminary data.</text>
</comment>
<keyword evidence="3" id="KW-0831">Ubiquinone biosynthesis</keyword>
<protein>
    <submittedName>
        <fullName evidence="8">COQ9 family protein</fullName>
    </submittedName>
</protein>
<evidence type="ECO:0000256" key="4">
    <source>
        <dbReference type="ARBA" id="ARBA00022946"/>
    </source>
</evidence>
<comment type="pathway">
    <text evidence="1">Cofactor biosynthesis; ubiquinone biosynthesis.</text>
</comment>
<keyword evidence="4" id="KW-0809">Transit peptide</keyword>
<comment type="function">
    <text evidence="6">Membrane-associated protein that warps the membrane surface to access and bind aromatic isoprenes with high specificity, including ubiquinone (CoQ) isoprene intermediates and presents them directly to COQ7, therefore facilitating the COQ7-mediated hydroxylase step. Participates in the biosynthesis of coenzyme Q, also named ubiquinone, an essential lipid-soluble electron transporter for aerobic cellular respiration.</text>
</comment>